<gene>
    <name evidence="2" type="ORF">LCGC14_0477650</name>
</gene>
<keyword evidence="1" id="KW-0812">Transmembrane</keyword>
<proteinExistence type="predicted"/>
<organism evidence="2">
    <name type="scientific">marine sediment metagenome</name>
    <dbReference type="NCBI Taxonomy" id="412755"/>
    <lineage>
        <taxon>unclassified sequences</taxon>
        <taxon>metagenomes</taxon>
        <taxon>ecological metagenomes</taxon>
    </lineage>
</organism>
<keyword evidence="1" id="KW-0472">Membrane</keyword>
<protein>
    <submittedName>
        <fullName evidence="2">Uncharacterized protein</fullName>
    </submittedName>
</protein>
<evidence type="ECO:0000313" key="2">
    <source>
        <dbReference type="EMBL" id="KKN65829.1"/>
    </source>
</evidence>
<evidence type="ECO:0000256" key="1">
    <source>
        <dbReference type="SAM" id="Phobius"/>
    </source>
</evidence>
<comment type="caution">
    <text evidence="2">The sequence shown here is derived from an EMBL/GenBank/DDBJ whole genome shotgun (WGS) entry which is preliminary data.</text>
</comment>
<reference evidence="2" key="1">
    <citation type="journal article" date="2015" name="Nature">
        <title>Complex archaea that bridge the gap between prokaryotes and eukaryotes.</title>
        <authorList>
            <person name="Spang A."/>
            <person name="Saw J.H."/>
            <person name="Jorgensen S.L."/>
            <person name="Zaremba-Niedzwiedzka K."/>
            <person name="Martijn J."/>
            <person name="Lind A.E."/>
            <person name="van Eijk R."/>
            <person name="Schleper C."/>
            <person name="Guy L."/>
            <person name="Ettema T.J."/>
        </authorList>
    </citation>
    <scope>NUCLEOTIDE SEQUENCE</scope>
</reference>
<dbReference type="EMBL" id="LAZR01000515">
    <property type="protein sequence ID" value="KKN65829.1"/>
    <property type="molecule type" value="Genomic_DNA"/>
</dbReference>
<dbReference type="AlphaFoldDB" id="A0A0F9SFM9"/>
<keyword evidence="1" id="KW-1133">Transmembrane helix</keyword>
<feature type="transmembrane region" description="Helical" evidence="1">
    <location>
        <begin position="53"/>
        <end position="73"/>
    </location>
</feature>
<name>A0A0F9SFM9_9ZZZZ</name>
<sequence length="121" mass="13799">MNIKKALEPKDVEEVRPGLFVKAIPTRKGSVEYRQVKPLVWKGKWMLRGQIKWMNIIIVIILIGLFVQGAKFVRFYEEVNSDPVAFCQNVSIISPGNFGVRNENTNTIQFDIAETPTAHEP</sequence>
<accession>A0A0F9SFM9</accession>